<accession>A0A5J4RU00</accession>
<name>A0A5J4RU00_9ZZZZ</name>
<organism evidence="1">
    <name type="scientific">termite gut metagenome</name>
    <dbReference type="NCBI Taxonomy" id="433724"/>
    <lineage>
        <taxon>unclassified sequences</taxon>
        <taxon>metagenomes</taxon>
        <taxon>organismal metagenomes</taxon>
    </lineage>
</organism>
<dbReference type="EMBL" id="SNRY01000696">
    <property type="protein sequence ID" value="KAA6337476.1"/>
    <property type="molecule type" value="Genomic_DNA"/>
</dbReference>
<comment type="caution">
    <text evidence="1">The sequence shown here is derived from an EMBL/GenBank/DDBJ whole genome shotgun (WGS) entry which is preliminary data.</text>
</comment>
<evidence type="ECO:0000313" key="1">
    <source>
        <dbReference type="EMBL" id="KAA6337476.1"/>
    </source>
</evidence>
<proteinExistence type="predicted"/>
<dbReference type="AlphaFoldDB" id="A0A5J4RU00"/>
<sequence>MKKYNNIIAIDPDVEKSGVAYLKTETRQLEVSSLTFPKLLDYLQYAKTMQDENKESLIIVVEAGWLVQSNWHLKNSDNKRIAGAKGNAAGRNHETGRKIVEMCKYYGIEVLEHFPLRKCWKGKDGKITHEELSSFTGLTGKTNQDARDAALLAWCFAGLPIRLRCL</sequence>
<reference evidence="1" key="1">
    <citation type="submission" date="2019-03" db="EMBL/GenBank/DDBJ databases">
        <title>Single cell metagenomics reveals metabolic interactions within the superorganism composed of flagellate Streblomastix strix and complex community of Bacteroidetes bacteria on its surface.</title>
        <authorList>
            <person name="Treitli S.C."/>
            <person name="Kolisko M."/>
            <person name="Husnik F."/>
            <person name="Keeling P."/>
            <person name="Hampl V."/>
        </authorList>
    </citation>
    <scope>NUCLEOTIDE SEQUENCE</scope>
    <source>
        <strain evidence="1">STM</strain>
    </source>
</reference>
<protein>
    <submittedName>
        <fullName evidence="1">Uncharacterized protein</fullName>
    </submittedName>
</protein>
<gene>
    <name evidence="1" type="ORF">EZS27_014437</name>
</gene>